<feature type="domain" description="EF-hand" evidence="2">
    <location>
        <begin position="7"/>
        <end position="42"/>
    </location>
</feature>
<keyword evidence="4" id="KW-1185">Reference proteome</keyword>
<proteinExistence type="predicted"/>
<dbReference type="PROSITE" id="PS00018">
    <property type="entry name" value="EF_HAND_1"/>
    <property type="match status" value="1"/>
</dbReference>
<dbReference type="InterPro" id="IPR011992">
    <property type="entry name" value="EF-hand-dom_pair"/>
</dbReference>
<dbReference type="STRING" id="65357.A0A024G902"/>
<dbReference type="SUPFAM" id="SSF47473">
    <property type="entry name" value="EF-hand"/>
    <property type="match status" value="1"/>
</dbReference>
<dbReference type="GO" id="GO:0005509">
    <property type="term" value="F:calcium ion binding"/>
    <property type="evidence" value="ECO:0007669"/>
    <property type="project" value="InterPro"/>
</dbReference>
<dbReference type="EMBL" id="CAIX01000046">
    <property type="protein sequence ID" value="CCI43233.1"/>
    <property type="molecule type" value="Genomic_DNA"/>
</dbReference>
<protein>
    <recommendedName>
        <fullName evidence="2">EF-hand domain-containing protein</fullName>
    </recommendedName>
</protein>
<dbReference type="InParanoid" id="A0A024G902"/>
<evidence type="ECO:0000259" key="2">
    <source>
        <dbReference type="PROSITE" id="PS50222"/>
    </source>
</evidence>
<evidence type="ECO:0000256" key="1">
    <source>
        <dbReference type="ARBA" id="ARBA00022837"/>
    </source>
</evidence>
<evidence type="ECO:0000313" key="3">
    <source>
        <dbReference type="EMBL" id="CCI43233.1"/>
    </source>
</evidence>
<feature type="domain" description="EF-hand" evidence="2">
    <location>
        <begin position="117"/>
        <end position="152"/>
    </location>
</feature>
<accession>A0A024G902</accession>
<dbReference type="PROSITE" id="PS50222">
    <property type="entry name" value="EF_HAND_2"/>
    <property type="match status" value="2"/>
</dbReference>
<dbReference type="SMART" id="SM00054">
    <property type="entry name" value="EFh"/>
    <property type="match status" value="2"/>
</dbReference>
<comment type="caution">
    <text evidence="3">The sequence shown here is derived from an EMBL/GenBank/DDBJ whole genome shotgun (WGS) entry which is preliminary data.</text>
</comment>
<dbReference type="AlphaFoldDB" id="A0A024G902"/>
<dbReference type="OrthoDB" id="26525at2759"/>
<dbReference type="Proteomes" id="UP000053237">
    <property type="component" value="Unassembled WGS sequence"/>
</dbReference>
<dbReference type="InterPro" id="IPR018247">
    <property type="entry name" value="EF_Hand_1_Ca_BS"/>
</dbReference>
<dbReference type="Gene3D" id="1.10.238.10">
    <property type="entry name" value="EF-hand"/>
    <property type="match status" value="1"/>
</dbReference>
<keyword evidence="1" id="KW-0106">Calcium</keyword>
<organism evidence="3 4">
    <name type="scientific">Albugo candida</name>
    <dbReference type="NCBI Taxonomy" id="65357"/>
    <lineage>
        <taxon>Eukaryota</taxon>
        <taxon>Sar</taxon>
        <taxon>Stramenopiles</taxon>
        <taxon>Oomycota</taxon>
        <taxon>Peronosporomycetes</taxon>
        <taxon>Albuginales</taxon>
        <taxon>Albuginaceae</taxon>
        <taxon>Albugo</taxon>
    </lineage>
</organism>
<dbReference type="Pfam" id="PF13499">
    <property type="entry name" value="EF-hand_7"/>
    <property type="match status" value="1"/>
</dbReference>
<evidence type="ECO:0000313" key="4">
    <source>
        <dbReference type="Proteomes" id="UP000053237"/>
    </source>
</evidence>
<name>A0A024G902_9STRA</name>
<reference evidence="3 4" key="1">
    <citation type="submission" date="2012-05" db="EMBL/GenBank/DDBJ databases">
        <title>Recombination and specialization in a pathogen metapopulation.</title>
        <authorList>
            <person name="Gardiner A."/>
            <person name="Kemen E."/>
            <person name="Schultz-Larsen T."/>
            <person name="MacLean D."/>
            <person name="Van Oosterhout C."/>
            <person name="Jones J.D.G."/>
        </authorList>
    </citation>
    <scope>NUCLEOTIDE SEQUENCE [LARGE SCALE GENOMIC DNA]</scope>
    <source>
        <strain evidence="3 4">Ac Nc2</strain>
    </source>
</reference>
<sequence>MFFTAEDHRLFLSHCFQHFDANSKGHLDESELKCAVVAALGIQPSRLILLEMFSHKFDSDSIQISRAKFISTLQDRVDNVKGVEYRRRLFKAMDLRCEGFISRESFISICERFTPQLAHSAVIAAFDEADIDRDRRVTYSDFERIMCIACDFEGIEHSQFQAPSARLKKRY</sequence>
<gene>
    <name evidence="3" type="ORF">BN9_040170</name>
</gene>
<dbReference type="InterPro" id="IPR002048">
    <property type="entry name" value="EF_hand_dom"/>
</dbReference>